<dbReference type="Gene3D" id="3.30.70.360">
    <property type="match status" value="1"/>
</dbReference>
<dbReference type="RefSeq" id="WP_185174965.1">
    <property type="nucleotide sequence ID" value="NZ_CP059404.1"/>
</dbReference>
<comment type="cofactor">
    <cofactor evidence="1">
        <name>Mn(2+)</name>
        <dbReference type="ChEBI" id="CHEBI:29035"/>
    </cofactor>
    <text evidence="1">The Mn(2+) ion enhances activity.</text>
</comment>
<evidence type="ECO:0000256" key="1">
    <source>
        <dbReference type="PIRSR" id="PIRSR005962-1"/>
    </source>
</evidence>
<dbReference type="InterPro" id="IPR017439">
    <property type="entry name" value="Amidohydrolase"/>
</dbReference>
<dbReference type="CDD" id="cd03886">
    <property type="entry name" value="M20_Acy1"/>
    <property type="match status" value="1"/>
</dbReference>
<feature type="binding site" evidence="1">
    <location>
        <position position="106"/>
    </location>
    <ligand>
        <name>Mn(2+)</name>
        <dbReference type="ChEBI" id="CHEBI:29035"/>
        <label>2</label>
    </ligand>
</feature>
<feature type="binding site" evidence="1">
    <location>
        <position position="360"/>
    </location>
    <ligand>
        <name>Mn(2+)</name>
        <dbReference type="ChEBI" id="CHEBI:29035"/>
        <label>2</label>
    </ligand>
</feature>
<dbReference type="PANTHER" id="PTHR11014">
    <property type="entry name" value="PEPTIDASE M20 FAMILY MEMBER"/>
    <property type="match status" value="1"/>
</dbReference>
<gene>
    <name evidence="3" type="ORF">H0194_05470</name>
</gene>
<feature type="binding site" evidence="1">
    <location>
        <position position="104"/>
    </location>
    <ligand>
        <name>Mn(2+)</name>
        <dbReference type="ChEBI" id="CHEBI:29035"/>
        <label>2</label>
    </ligand>
</feature>
<dbReference type="NCBIfam" id="TIGR01891">
    <property type="entry name" value="amidohydrolases"/>
    <property type="match status" value="1"/>
</dbReference>
<evidence type="ECO:0000313" key="4">
    <source>
        <dbReference type="Proteomes" id="UP000515743"/>
    </source>
</evidence>
<name>A0A7G7CLV8_9CORY</name>
<protein>
    <submittedName>
        <fullName evidence="3">Amidohydrolase</fullName>
    </submittedName>
</protein>
<dbReference type="AlphaFoldDB" id="A0A7G7CLV8"/>
<dbReference type="SUPFAM" id="SSF55031">
    <property type="entry name" value="Bacterial exopeptidase dimerisation domain"/>
    <property type="match status" value="1"/>
</dbReference>
<dbReference type="EMBL" id="CP059404">
    <property type="protein sequence ID" value="QNE88574.1"/>
    <property type="molecule type" value="Genomic_DNA"/>
</dbReference>
<feature type="binding site" evidence="1">
    <location>
        <position position="165"/>
    </location>
    <ligand>
        <name>Mn(2+)</name>
        <dbReference type="ChEBI" id="CHEBI:29035"/>
        <label>2</label>
    </ligand>
</feature>
<keyword evidence="1" id="KW-0464">Manganese</keyword>
<dbReference type="Proteomes" id="UP000515743">
    <property type="component" value="Chromosome"/>
</dbReference>
<dbReference type="GO" id="GO:0046872">
    <property type="term" value="F:metal ion binding"/>
    <property type="evidence" value="ECO:0007669"/>
    <property type="project" value="UniProtKB-KW"/>
</dbReference>
<evidence type="ECO:0000259" key="2">
    <source>
        <dbReference type="Pfam" id="PF07687"/>
    </source>
</evidence>
<dbReference type="Pfam" id="PF07687">
    <property type="entry name" value="M20_dimer"/>
    <property type="match status" value="1"/>
</dbReference>
<accession>A0A7G7CLV8</accession>
<sequence>MKIETSTLIEQWNVHLHAELDRANLLRQTIHQSPCLSGQEQTTTDLVTEAMELTFETVAGTGAIAALGPSDGPAIAVRAELDALPVLEETPVAWKSINGAMHACGHDVHLAALTAVVRAAKKLALPYTLVPFLQPREETYPSGALDIKESGVFDAYRVKRAIGAHVHPAVPLGSVSSGGGFVNAAAGELSISVQGQGGHGAYPHKANDVAVCTAQIATAIAEIVRRTVDPMLPALVSIGSINVGSGAANVLPGQGTILATVRGPNRETNQAIVSAVEDFSRATAKAFGCAANVEYSPGEPALINDDNLADHFVHTAHAIGLSTFEPMRSLGADDFSYYGDLVPSLMCFVGTQTGNIPSLHDAKFLPPEEAVLRTAQCFIAGYAAAAEALQ</sequence>
<keyword evidence="1" id="KW-0479">Metal-binding</keyword>
<keyword evidence="4" id="KW-1185">Reference proteome</keyword>
<dbReference type="InterPro" id="IPR002933">
    <property type="entry name" value="Peptidase_M20"/>
</dbReference>
<feature type="domain" description="Peptidase M20 dimerisation" evidence="2">
    <location>
        <begin position="189"/>
        <end position="285"/>
    </location>
</feature>
<dbReference type="SUPFAM" id="SSF53187">
    <property type="entry name" value="Zn-dependent exopeptidases"/>
    <property type="match status" value="1"/>
</dbReference>
<evidence type="ECO:0000313" key="3">
    <source>
        <dbReference type="EMBL" id="QNE88574.1"/>
    </source>
</evidence>
<dbReference type="GO" id="GO:0016787">
    <property type="term" value="F:hydrolase activity"/>
    <property type="evidence" value="ECO:0007669"/>
    <property type="project" value="UniProtKB-KW"/>
</dbReference>
<feature type="binding site" evidence="1">
    <location>
        <position position="138"/>
    </location>
    <ligand>
        <name>Mn(2+)</name>
        <dbReference type="ChEBI" id="CHEBI:29035"/>
        <label>2</label>
    </ligand>
</feature>
<reference evidence="3 4" key="1">
    <citation type="submission" date="2020-07" db="EMBL/GenBank/DDBJ databases">
        <title>Complete genome and description of Corynebacterium incognita strain Marseille-Q3630 sp. nov.</title>
        <authorList>
            <person name="Boxberger M."/>
        </authorList>
    </citation>
    <scope>NUCLEOTIDE SEQUENCE [LARGE SCALE GENOMIC DNA]</scope>
    <source>
        <strain evidence="3 4">Marseille-Q3630</strain>
    </source>
</reference>
<dbReference type="InterPro" id="IPR011650">
    <property type="entry name" value="Peptidase_M20_dimer"/>
</dbReference>
<dbReference type="PANTHER" id="PTHR11014:SF63">
    <property type="entry name" value="METALLOPEPTIDASE, PUTATIVE (AFU_ORTHOLOGUE AFUA_6G09600)-RELATED"/>
    <property type="match status" value="1"/>
</dbReference>
<dbReference type="KEGG" id="cik:H0194_05470"/>
<keyword evidence="3" id="KW-0378">Hydrolase</keyword>
<dbReference type="InterPro" id="IPR036264">
    <property type="entry name" value="Bact_exopeptidase_dim_dom"/>
</dbReference>
<dbReference type="Pfam" id="PF01546">
    <property type="entry name" value="Peptidase_M20"/>
    <property type="match status" value="1"/>
</dbReference>
<dbReference type="Gene3D" id="3.40.630.10">
    <property type="entry name" value="Zn peptidases"/>
    <property type="match status" value="1"/>
</dbReference>
<dbReference type="PIRSF" id="PIRSF005962">
    <property type="entry name" value="Pept_M20D_amidohydro"/>
    <property type="match status" value="1"/>
</dbReference>
<proteinExistence type="predicted"/>
<organism evidence="3 4">
    <name type="scientific">Corynebacterium incognita</name>
    <dbReference type="NCBI Taxonomy" id="2754725"/>
    <lineage>
        <taxon>Bacteria</taxon>
        <taxon>Bacillati</taxon>
        <taxon>Actinomycetota</taxon>
        <taxon>Actinomycetes</taxon>
        <taxon>Mycobacteriales</taxon>
        <taxon>Corynebacteriaceae</taxon>
        <taxon>Corynebacterium</taxon>
    </lineage>
</organism>